<dbReference type="Gene3D" id="3.40.1350.10">
    <property type="match status" value="1"/>
</dbReference>
<proteinExistence type="predicted"/>
<dbReference type="InterPro" id="IPR014883">
    <property type="entry name" value="VRR_NUC"/>
</dbReference>
<name>A0A173S1G6_ANAHA</name>
<dbReference type="RefSeq" id="WP_055072448.1">
    <property type="nucleotide sequence ID" value="NZ_CYXY01000004.1"/>
</dbReference>
<gene>
    <name evidence="5" type="ORF">ERS852571_00879</name>
</gene>
<comment type="cofactor">
    <cofactor evidence="1">
        <name>Mg(2+)</name>
        <dbReference type="ChEBI" id="CHEBI:18420"/>
    </cofactor>
</comment>
<dbReference type="InterPro" id="IPR011856">
    <property type="entry name" value="tRNA_endonuc-like_dom_sf"/>
</dbReference>
<dbReference type="GO" id="GO:0003676">
    <property type="term" value="F:nucleic acid binding"/>
    <property type="evidence" value="ECO:0007669"/>
    <property type="project" value="InterPro"/>
</dbReference>
<accession>A0A173S1G6</accession>
<evidence type="ECO:0000313" key="5">
    <source>
        <dbReference type="EMBL" id="CUM83747.1"/>
    </source>
</evidence>
<evidence type="ECO:0000259" key="4">
    <source>
        <dbReference type="SMART" id="SM00990"/>
    </source>
</evidence>
<evidence type="ECO:0000256" key="1">
    <source>
        <dbReference type="ARBA" id="ARBA00001946"/>
    </source>
</evidence>
<keyword evidence="2" id="KW-0540">Nuclease</keyword>
<feature type="domain" description="VRR-NUC" evidence="4">
    <location>
        <begin position="1"/>
        <end position="81"/>
    </location>
</feature>
<sequence>MRESSIESKFRDEVKEVGGMAYKFVSPGNAGVPDRVVILQGGKSGFVELKRPGEKTTPLQKVQIRKILATGCYATVLDNKKDIDRVIWEIEAWNPGKAPDKITELEQRGMI</sequence>
<protein>
    <submittedName>
        <fullName evidence="5">VRR-NUC domain</fullName>
    </submittedName>
</protein>
<organism evidence="5 6">
    <name type="scientific">Anaerostipes hadrus</name>
    <dbReference type="NCBI Taxonomy" id="649756"/>
    <lineage>
        <taxon>Bacteria</taxon>
        <taxon>Bacillati</taxon>
        <taxon>Bacillota</taxon>
        <taxon>Clostridia</taxon>
        <taxon>Lachnospirales</taxon>
        <taxon>Lachnospiraceae</taxon>
        <taxon>Anaerostipes</taxon>
    </lineage>
</organism>
<dbReference type="GO" id="GO:0016788">
    <property type="term" value="F:hydrolase activity, acting on ester bonds"/>
    <property type="evidence" value="ECO:0007669"/>
    <property type="project" value="InterPro"/>
</dbReference>
<dbReference type="EMBL" id="CYXY01000004">
    <property type="protein sequence ID" value="CUM83747.1"/>
    <property type="molecule type" value="Genomic_DNA"/>
</dbReference>
<dbReference type="Proteomes" id="UP000095553">
    <property type="component" value="Unassembled WGS sequence"/>
</dbReference>
<keyword evidence="3" id="KW-0378">Hydrolase</keyword>
<dbReference type="GO" id="GO:0004518">
    <property type="term" value="F:nuclease activity"/>
    <property type="evidence" value="ECO:0007669"/>
    <property type="project" value="UniProtKB-KW"/>
</dbReference>
<evidence type="ECO:0000256" key="2">
    <source>
        <dbReference type="ARBA" id="ARBA00022722"/>
    </source>
</evidence>
<evidence type="ECO:0000313" key="6">
    <source>
        <dbReference type="Proteomes" id="UP000095553"/>
    </source>
</evidence>
<dbReference type="AlphaFoldDB" id="A0A173S1G6"/>
<evidence type="ECO:0000256" key="3">
    <source>
        <dbReference type="ARBA" id="ARBA00022801"/>
    </source>
</evidence>
<reference evidence="5 6" key="1">
    <citation type="submission" date="2015-09" db="EMBL/GenBank/DDBJ databases">
        <authorList>
            <consortium name="Pathogen Informatics"/>
        </authorList>
    </citation>
    <scope>NUCLEOTIDE SEQUENCE [LARGE SCALE GENOMIC DNA]</scope>
    <source>
        <strain evidence="5 6">2789STDY5834959</strain>
    </source>
</reference>
<dbReference type="SMART" id="SM00990">
    <property type="entry name" value="VRR_NUC"/>
    <property type="match status" value="1"/>
</dbReference>